<gene>
    <name evidence="2" type="primary">Mo00357</name>
    <name evidence="2" type="ORF">E5Q_00357</name>
</gene>
<dbReference type="HOGENOM" id="CLU_2967292_0_0_1"/>
<evidence type="ECO:0000256" key="1">
    <source>
        <dbReference type="SAM" id="Phobius"/>
    </source>
</evidence>
<evidence type="ECO:0000313" key="2">
    <source>
        <dbReference type="EMBL" id="GAA93711.1"/>
    </source>
</evidence>
<dbReference type="InParanoid" id="G7DT01"/>
<feature type="non-terminal residue" evidence="2">
    <location>
        <position position="1"/>
    </location>
</feature>
<feature type="transmembrane region" description="Helical" evidence="1">
    <location>
        <begin position="34"/>
        <end position="54"/>
    </location>
</feature>
<protein>
    <submittedName>
        <fullName evidence="2">Uncharacterized protein</fullName>
    </submittedName>
</protein>
<keyword evidence="1" id="KW-0472">Membrane</keyword>
<reference evidence="2 3" key="1">
    <citation type="journal article" date="2011" name="J. Gen. Appl. Microbiol.">
        <title>Draft genome sequencing of the enigmatic basidiomycete Mixia osmundae.</title>
        <authorList>
            <person name="Nishida H."/>
            <person name="Nagatsuka Y."/>
            <person name="Sugiyama J."/>
        </authorList>
    </citation>
    <scope>NUCLEOTIDE SEQUENCE [LARGE SCALE GENOMIC DNA]</scope>
    <source>
        <strain evidence="3">CBS 9802 / IAM 14324 / JCM 22182 / KY 12970</strain>
    </source>
</reference>
<reference evidence="2 3" key="2">
    <citation type="journal article" date="2012" name="Open Biol.">
        <title>Characteristics of nucleosomes and linker DNA regions on the genome of the basidiomycete Mixia osmundae revealed by mono- and dinucleosome mapping.</title>
        <authorList>
            <person name="Nishida H."/>
            <person name="Kondo S."/>
            <person name="Matsumoto T."/>
            <person name="Suzuki Y."/>
            <person name="Yoshikawa H."/>
            <person name="Taylor T.D."/>
            <person name="Sugiyama J."/>
        </authorList>
    </citation>
    <scope>NUCLEOTIDE SEQUENCE [LARGE SCALE GENOMIC DNA]</scope>
    <source>
        <strain evidence="3">CBS 9802 / IAM 14324 / JCM 22182 / KY 12970</strain>
    </source>
</reference>
<feature type="non-terminal residue" evidence="2">
    <location>
        <position position="59"/>
    </location>
</feature>
<accession>G7DT01</accession>
<keyword evidence="3" id="KW-1185">Reference proteome</keyword>
<comment type="caution">
    <text evidence="2">The sequence shown here is derived from an EMBL/GenBank/DDBJ whole genome shotgun (WGS) entry which is preliminary data.</text>
</comment>
<evidence type="ECO:0000313" key="3">
    <source>
        <dbReference type="Proteomes" id="UP000009131"/>
    </source>
</evidence>
<dbReference type="AlphaFoldDB" id="G7DT01"/>
<keyword evidence="1" id="KW-0812">Transmembrane</keyword>
<dbReference type="Proteomes" id="UP000009131">
    <property type="component" value="Unassembled WGS sequence"/>
</dbReference>
<proteinExistence type="predicted"/>
<dbReference type="OrthoDB" id="2562239at2759"/>
<organism evidence="2 3">
    <name type="scientific">Mixia osmundae (strain CBS 9802 / IAM 14324 / JCM 22182 / KY 12970)</name>
    <dbReference type="NCBI Taxonomy" id="764103"/>
    <lineage>
        <taxon>Eukaryota</taxon>
        <taxon>Fungi</taxon>
        <taxon>Dikarya</taxon>
        <taxon>Basidiomycota</taxon>
        <taxon>Pucciniomycotina</taxon>
        <taxon>Mixiomycetes</taxon>
        <taxon>Mixiales</taxon>
        <taxon>Mixiaceae</taxon>
        <taxon>Mixia</taxon>
    </lineage>
</organism>
<name>G7DT01_MIXOS</name>
<sequence>ANVLTLLIVQIITTSYKLGSTLDPPGKTSRSGKIVFYILIGVMDWLITLIFFAVNINQL</sequence>
<dbReference type="EMBL" id="BABT02000021">
    <property type="protein sequence ID" value="GAA93711.1"/>
    <property type="molecule type" value="Genomic_DNA"/>
</dbReference>
<keyword evidence="1" id="KW-1133">Transmembrane helix</keyword>